<dbReference type="EMBL" id="MJFZ01000052">
    <property type="protein sequence ID" value="RAW40172.1"/>
    <property type="molecule type" value="Genomic_DNA"/>
</dbReference>
<dbReference type="AlphaFoldDB" id="A0A329SX84"/>
<evidence type="ECO:0000313" key="2">
    <source>
        <dbReference type="EMBL" id="KAG2916087.1"/>
    </source>
</evidence>
<dbReference type="EMBL" id="RCMI01000346">
    <property type="protein sequence ID" value="KAG2916087.1"/>
    <property type="molecule type" value="Genomic_DNA"/>
</dbReference>
<evidence type="ECO:0000313" key="5">
    <source>
        <dbReference type="EMBL" id="KAG3218841.1"/>
    </source>
</evidence>
<reference evidence="1" key="2">
    <citation type="submission" date="2018-10" db="EMBL/GenBank/DDBJ databases">
        <title>Effector identification in a new, highly contiguous assembly of the strawberry crown rot pathogen Phytophthora cactorum.</title>
        <authorList>
            <person name="Armitage A.D."/>
            <person name="Nellist C.F."/>
            <person name="Bates H."/>
            <person name="Vickerstaff R.J."/>
            <person name="Harrison R.J."/>
        </authorList>
    </citation>
    <scope>NUCLEOTIDE SEQUENCE</scope>
    <source>
        <strain evidence="1">15-7</strain>
        <strain evidence="2">4032</strain>
        <strain evidence="3">4040</strain>
        <strain evidence="4">P415</strain>
        <strain evidence="5">P421</strain>
    </source>
</reference>
<dbReference type="Proteomes" id="UP000251314">
    <property type="component" value="Unassembled WGS sequence"/>
</dbReference>
<evidence type="ECO:0000313" key="4">
    <source>
        <dbReference type="EMBL" id="KAG2995238.1"/>
    </source>
</evidence>
<accession>A0A329SX84</accession>
<dbReference type="OrthoDB" id="95750at2759"/>
<gene>
    <name evidence="6" type="ORF">PC110_g3625</name>
    <name evidence="1" type="ORF">PC113_g11808</name>
    <name evidence="2" type="ORF">PC115_g11192</name>
    <name evidence="3" type="ORF">PC117_g12502</name>
    <name evidence="4" type="ORF">PC118_g3065</name>
    <name evidence="5" type="ORF">PC129_g10363</name>
</gene>
<reference evidence="6 7" key="1">
    <citation type="submission" date="2018-01" db="EMBL/GenBank/DDBJ databases">
        <title>Draft genome of the strawberry crown rot pathogen Phytophthora cactorum.</title>
        <authorList>
            <person name="Armitage A.D."/>
            <person name="Lysoe E."/>
            <person name="Nellist C.F."/>
            <person name="Harrison R.J."/>
            <person name="Brurberg M.B."/>
        </authorList>
    </citation>
    <scope>NUCLEOTIDE SEQUENCE [LARGE SCALE GENOMIC DNA]</scope>
    <source>
        <strain evidence="6 7">10300</strain>
    </source>
</reference>
<comment type="caution">
    <text evidence="6">The sequence shown here is derived from an EMBL/GenBank/DDBJ whole genome shotgun (WGS) entry which is preliminary data.</text>
</comment>
<dbReference type="EMBL" id="RCMG01000345">
    <property type="protein sequence ID" value="KAG2856170.1"/>
    <property type="molecule type" value="Genomic_DNA"/>
</dbReference>
<name>A0A329SX84_9STRA</name>
<dbReference type="EMBL" id="RCML01000050">
    <property type="protein sequence ID" value="KAG2995238.1"/>
    <property type="molecule type" value="Genomic_DNA"/>
</dbReference>
<evidence type="ECO:0000313" key="3">
    <source>
        <dbReference type="EMBL" id="KAG2935063.1"/>
    </source>
</evidence>
<dbReference type="Proteomes" id="UP000697107">
    <property type="component" value="Unassembled WGS sequence"/>
</dbReference>
<dbReference type="EMBL" id="RCMV01000339">
    <property type="protein sequence ID" value="KAG3218841.1"/>
    <property type="molecule type" value="Genomic_DNA"/>
</dbReference>
<dbReference type="Proteomes" id="UP000774804">
    <property type="component" value="Unassembled WGS sequence"/>
</dbReference>
<sequence>MLLDVSGMEISVVNEVAEQGTAPERLSRLIEKVYSGFDDGNQPDRYFADRIIFTPKNDDVLAINDMILDKLPGDAKEYRSVDCLDGDDELERQEHVICILLSFSTLYH</sequence>
<evidence type="ECO:0000313" key="1">
    <source>
        <dbReference type="EMBL" id="KAG2856170.1"/>
    </source>
</evidence>
<organism evidence="6 7">
    <name type="scientific">Phytophthora cactorum</name>
    <dbReference type="NCBI Taxonomy" id="29920"/>
    <lineage>
        <taxon>Eukaryota</taxon>
        <taxon>Sar</taxon>
        <taxon>Stramenopiles</taxon>
        <taxon>Oomycota</taxon>
        <taxon>Peronosporomycetes</taxon>
        <taxon>Peronosporales</taxon>
        <taxon>Peronosporaceae</taxon>
        <taxon>Phytophthora</taxon>
    </lineage>
</organism>
<protein>
    <submittedName>
        <fullName evidence="6">Uncharacterized protein</fullName>
    </submittedName>
</protein>
<dbReference type="VEuPathDB" id="FungiDB:PC110_g3625"/>
<dbReference type="Proteomes" id="UP000736787">
    <property type="component" value="Unassembled WGS sequence"/>
</dbReference>
<proteinExistence type="predicted"/>
<dbReference type="EMBL" id="RCMK01000345">
    <property type="protein sequence ID" value="KAG2935063.1"/>
    <property type="molecule type" value="Genomic_DNA"/>
</dbReference>
<evidence type="ECO:0000313" key="7">
    <source>
        <dbReference type="Proteomes" id="UP000251314"/>
    </source>
</evidence>
<dbReference type="Proteomes" id="UP000735874">
    <property type="component" value="Unassembled WGS sequence"/>
</dbReference>
<evidence type="ECO:0000313" key="6">
    <source>
        <dbReference type="EMBL" id="RAW40172.1"/>
    </source>
</evidence>
<dbReference type="Proteomes" id="UP000760860">
    <property type="component" value="Unassembled WGS sequence"/>
</dbReference>
<keyword evidence="7" id="KW-1185">Reference proteome</keyword>